<protein>
    <submittedName>
        <fullName evidence="15">(spotted green pufferfish) hypothetical protein</fullName>
    </submittedName>
</protein>
<feature type="non-terminal residue" evidence="15">
    <location>
        <position position="499"/>
    </location>
</feature>
<dbReference type="InterPro" id="IPR032367">
    <property type="entry name" value="Quaking_NLS"/>
</dbReference>
<dbReference type="FunFam" id="3.30.1370.10:FF:000028">
    <property type="entry name" value="protein quaking isoform X2"/>
    <property type="match status" value="1"/>
</dbReference>
<reference evidence="15" key="2">
    <citation type="submission" date="2004-02" db="EMBL/GenBank/DDBJ databases">
        <authorList>
            <consortium name="Genoscope"/>
            <consortium name="Whitehead Institute Centre for Genome Research"/>
        </authorList>
    </citation>
    <scope>NUCLEOTIDE SEQUENCE</scope>
</reference>
<evidence type="ECO:0000256" key="7">
    <source>
        <dbReference type="ARBA" id="ARBA00022782"/>
    </source>
</evidence>
<dbReference type="SMART" id="SM00322">
    <property type="entry name" value="KH"/>
    <property type="match status" value="1"/>
</dbReference>
<dbReference type="GO" id="GO:0008380">
    <property type="term" value="P:RNA splicing"/>
    <property type="evidence" value="ECO:0007669"/>
    <property type="project" value="UniProtKB-KW"/>
</dbReference>
<reference evidence="15" key="1">
    <citation type="journal article" date="2004" name="Nature">
        <title>Genome duplication in the teleost fish Tetraodon nigroviridis reveals the early vertebrate proto-karyotype.</title>
        <authorList>
            <person name="Jaillon O."/>
            <person name="Aury J.-M."/>
            <person name="Brunet F."/>
            <person name="Petit J.-L."/>
            <person name="Stange-Thomann N."/>
            <person name="Mauceli E."/>
            <person name="Bouneau L."/>
            <person name="Fischer C."/>
            <person name="Ozouf-Costaz C."/>
            <person name="Bernot A."/>
            <person name="Nicaud S."/>
            <person name="Jaffe D."/>
            <person name="Fisher S."/>
            <person name="Lutfalla G."/>
            <person name="Dossat C."/>
            <person name="Segurens B."/>
            <person name="Dasilva C."/>
            <person name="Salanoubat M."/>
            <person name="Levy M."/>
            <person name="Boudet N."/>
            <person name="Castellano S."/>
            <person name="Anthouard V."/>
            <person name="Jubin C."/>
            <person name="Castelli V."/>
            <person name="Katinka M."/>
            <person name="Vacherie B."/>
            <person name="Biemont C."/>
            <person name="Skalli Z."/>
            <person name="Cattolico L."/>
            <person name="Poulain J."/>
            <person name="De Berardinis V."/>
            <person name="Cruaud C."/>
            <person name="Duprat S."/>
            <person name="Brottier P."/>
            <person name="Coutanceau J.-P."/>
            <person name="Gouzy J."/>
            <person name="Parra G."/>
            <person name="Lardier G."/>
            <person name="Chapple C."/>
            <person name="McKernan K.J."/>
            <person name="McEwan P."/>
            <person name="Bosak S."/>
            <person name="Kellis M."/>
            <person name="Volff J.-N."/>
            <person name="Guigo R."/>
            <person name="Zody M.C."/>
            <person name="Mesirov J."/>
            <person name="Lindblad-Toh K."/>
            <person name="Birren B."/>
            <person name="Nusbaum C."/>
            <person name="Kahn D."/>
            <person name="Robinson-Rechavi M."/>
            <person name="Laudet V."/>
            <person name="Schachter V."/>
            <person name="Quetier F."/>
            <person name="Saurin W."/>
            <person name="Scarpelli C."/>
            <person name="Wincker P."/>
            <person name="Lander E.S."/>
            <person name="Weissenbach J."/>
            <person name="Roest Crollius H."/>
        </authorList>
    </citation>
    <scope>NUCLEOTIDE SEQUENCE [LARGE SCALE GENOMIC DNA]</scope>
</reference>
<gene>
    <name evidence="15" type="ORF">GSTENG00032070001</name>
</gene>
<dbReference type="GO" id="GO:0003729">
    <property type="term" value="F:mRNA binding"/>
    <property type="evidence" value="ECO:0007669"/>
    <property type="project" value="TreeGrafter"/>
</dbReference>
<evidence type="ECO:0000256" key="3">
    <source>
        <dbReference type="ARBA" id="ARBA00022448"/>
    </source>
</evidence>
<keyword evidence="5" id="KW-0963">Cytoplasm</keyword>
<dbReference type="GO" id="GO:0048024">
    <property type="term" value="P:regulation of mRNA splicing, via spliceosome"/>
    <property type="evidence" value="ECO:0007669"/>
    <property type="project" value="TreeGrafter"/>
</dbReference>
<dbReference type="InterPro" id="IPR036612">
    <property type="entry name" value="KH_dom_type_1_sf"/>
</dbReference>
<evidence type="ECO:0000256" key="5">
    <source>
        <dbReference type="ARBA" id="ARBA00022490"/>
    </source>
</evidence>
<evidence type="ECO:0000256" key="11">
    <source>
        <dbReference type="ARBA" id="ARBA00023187"/>
    </source>
</evidence>
<dbReference type="InterPro" id="IPR045071">
    <property type="entry name" value="BBP-like"/>
</dbReference>
<keyword evidence="7" id="KW-0221">Differentiation</keyword>
<name>Q4RMF3_TETNG</name>
<dbReference type="Pfam" id="PF16544">
    <property type="entry name" value="STAR_dimer"/>
    <property type="match status" value="1"/>
</dbReference>
<evidence type="ECO:0000256" key="9">
    <source>
        <dbReference type="ARBA" id="ARBA00022845"/>
    </source>
</evidence>
<dbReference type="OrthoDB" id="6777263at2759"/>
<dbReference type="Gene3D" id="3.30.1370.10">
    <property type="entry name" value="K Homology domain, type 1"/>
    <property type="match status" value="1"/>
</dbReference>
<evidence type="ECO:0000256" key="2">
    <source>
        <dbReference type="ARBA" id="ARBA00004496"/>
    </source>
</evidence>
<keyword evidence="3" id="KW-0813">Transport</keyword>
<dbReference type="GO" id="GO:0030154">
    <property type="term" value="P:cell differentiation"/>
    <property type="evidence" value="ECO:0007669"/>
    <property type="project" value="UniProtKB-KW"/>
</dbReference>
<evidence type="ECO:0000256" key="4">
    <source>
        <dbReference type="ARBA" id="ARBA00022473"/>
    </source>
</evidence>
<dbReference type="SUPFAM" id="SSF54791">
    <property type="entry name" value="Eukaryotic type KH-domain (KH-domain type I)"/>
    <property type="match status" value="1"/>
</dbReference>
<dbReference type="InterPro" id="IPR055256">
    <property type="entry name" value="KH_1_KHDC4/BBP-like"/>
</dbReference>
<evidence type="ECO:0000259" key="14">
    <source>
        <dbReference type="SMART" id="SM00322"/>
    </source>
</evidence>
<evidence type="ECO:0000256" key="1">
    <source>
        <dbReference type="ARBA" id="ARBA00004123"/>
    </source>
</evidence>
<evidence type="ECO:0000256" key="10">
    <source>
        <dbReference type="ARBA" id="ARBA00022884"/>
    </source>
</evidence>
<dbReference type="FunFam" id="1.20.5.4010:FF:000001">
    <property type="entry name" value="protein quaking isoform X1"/>
    <property type="match status" value="1"/>
</dbReference>
<comment type="subcellular location">
    <subcellularLocation>
        <location evidence="2">Cytoplasm</location>
    </subcellularLocation>
    <subcellularLocation>
        <location evidence="1">Nucleus</location>
    </subcellularLocation>
</comment>
<comment type="caution">
    <text evidence="15">The sequence shown here is derived from an EMBL/GenBank/DDBJ whole genome shotgun (WGS) entry which is preliminary data.</text>
</comment>
<comment type="similarity">
    <text evidence="13">Belongs to the quaking family.</text>
</comment>
<dbReference type="GO" id="GO:0006397">
    <property type="term" value="P:mRNA processing"/>
    <property type="evidence" value="ECO:0007669"/>
    <property type="project" value="UniProtKB-KW"/>
</dbReference>
<keyword evidence="11" id="KW-0508">mRNA splicing</keyword>
<dbReference type="InterPro" id="IPR004087">
    <property type="entry name" value="KH_dom"/>
</dbReference>
<dbReference type="GO" id="GO:0006417">
    <property type="term" value="P:regulation of translation"/>
    <property type="evidence" value="ECO:0007669"/>
    <property type="project" value="UniProtKB-KW"/>
</dbReference>
<keyword evidence="6" id="KW-0507">mRNA processing</keyword>
<dbReference type="Pfam" id="PF22675">
    <property type="entry name" value="KH-I_KHDC4-BBP"/>
    <property type="match status" value="1"/>
</dbReference>
<evidence type="ECO:0000256" key="12">
    <source>
        <dbReference type="ARBA" id="ARBA00023242"/>
    </source>
</evidence>
<organism evidence="15">
    <name type="scientific">Tetraodon nigroviridis</name>
    <name type="common">Spotted green pufferfish</name>
    <name type="synonym">Chelonodon nigroviridis</name>
    <dbReference type="NCBI Taxonomy" id="99883"/>
    <lineage>
        <taxon>Eukaryota</taxon>
        <taxon>Metazoa</taxon>
        <taxon>Chordata</taxon>
        <taxon>Craniata</taxon>
        <taxon>Vertebrata</taxon>
        <taxon>Euteleostomi</taxon>
        <taxon>Actinopterygii</taxon>
        <taxon>Neopterygii</taxon>
        <taxon>Teleostei</taxon>
        <taxon>Neoteleostei</taxon>
        <taxon>Acanthomorphata</taxon>
        <taxon>Eupercaria</taxon>
        <taxon>Tetraodontiformes</taxon>
        <taxon>Tetradontoidea</taxon>
        <taxon>Tetraodontidae</taxon>
        <taxon>Tetraodon</taxon>
    </lineage>
</organism>
<keyword evidence="8" id="KW-0509">mRNA transport</keyword>
<proteinExistence type="inferred from homology"/>
<keyword evidence="4" id="KW-0217">Developmental protein</keyword>
<feature type="domain" description="K Homology" evidence="14">
    <location>
        <begin position="162"/>
        <end position="256"/>
    </location>
</feature>
<dbReference type="PANTHER" id="PTHR11208:SF131">
    <property type="entry name" value="PROTEIN QUAKING-A"/>
    <property type="match status" value="1"/>
</dbReference>
<evidence type="ECO:0000256" key="8">
    <source>
        <dbReference type="ARBA" id="ARBA00022816"/>
    </source>
</evidence>
<dbReference type="GO" id="GO:0005737">
    <property type="term" value="C:cytoplasm"/>
    <property type="evidence" value="ECO:0007669"/>
    <property type="project" value="UniProtKB-SubCell"/>
</dbReference>
<accession>Q4RMF3</accession>
<evidence type="ECO:0000256" key="6">
    <source>
        <dbReference type="ARBA" id="ARBA00022664"/>
    </source>
</evidence>
<dbReference type="PANTHER" id="PTHR11208">
    <property type="entry name" value="RNA-BINDING PROTEIN RELATED"/>
    <property type="match status" value="1"/>
</dbReference>
<evidence type="ECO:0000256" key="13">
    <source>
        <dbReference type="ARBA" id="ARBA00037953"/>
    </source>
</evidence>
<dbReference type="GO" id="GO:0005634">
    <property type="term" value="C:nucleus"/>
    <property type="evidence" value="ECO:0007669"/>
    <property type="project" value="UniProtKB-SubCell"/>
</dbReference>
<dbReference type="InterPro" id="IPR032377">
    <property type="entry name" value="STAR_dimer"/>
</dbReference>
<sequence length="499" mass="54342">MMVGEVEVKERPRPSPDYLMQLLNEKKLMTSLPNLCGIFTHLERLLDEDRQGGGEGACFLAAVSGEACSAPALSHRAFTMGFFGWKLADKSWMNNLPVPQLPVLLLRALTRTGGAAAAFPEDRGSEVAAEINRVRKDMYSDTVNGLVDRPPLELPEPVGAIVHLQEKLFVPVKEYPDYNFVGRILGPRGLTAKQLEAETGCKIMVRGKSSMRDKKKEEQNRGKPNWEHLNEDLHVLLTVEDTQSRAEIKMRRAVDEVKKLLVPASRAPPPAYVSQFYTSRLSLHPRRQLGQPVFTAEAEGEDNLKKMQLMELAILNGTYRDNNIKAPNLAFSLAAAAAAAQGPRLIAAPAGQVLPPPALRPPTPAGAPIMNLIRPTQMAAMLPNGTPTLVPPTPDGGLIYTTPYEYPYALAPTSLLEYPLEHSGVLGKRAWGSMGAAGTAASFSQPGQEGSLFYPGAAVLDAASLSHSQDLLKGAMATKVRRHDTRVHPYQRIVTADRG</sequence>
<keyword evidence="10" id="KW-0694">RNA-binding</keyword>
<dbReference type="EMBL" id="CAAE01015019">
    <property type="protein sequence ID" value="CAG10429.1"/>
    <property type="molecule type" value="Genomic_DNA"/>
</dbReference>
<dbReference type="CDD" id="cd22465">
    <property type="entry name" value="KH-I_Hqk"/>
    <property type="match status" value="1"/>
</dbReference>
<dbReference type="Gene3D" id="1.20.5.4010">
    <property type="match status" value="1"/>
</dbReference>
<dbReference type="GO" id="GO:0051028">
    <property type="term" value="P:mRNA transport"/>
    <property type="evidence" value="ECO:0007669"/>
    <property type="project" value="UniProtKB-KW"/>
</dbReference>
<evidence type="ECO:0000313" key="15">
    <source>
        <dbReference type="EMBL" id="CAG10429.1"/>
    </source>
</evidence>
<dbReference type="AlphaFoldDB" id="Q4RMF3"/>
<keyword evidence="12" id="KW-0539">Nucleus</keyword>
<keyword evidence="9" id="KW-0810">Translation regulation</keyword>
<dbReference type="KEGG" id="tng:GSTEN00032070G001"/>
<dbReference type="Pfam" id="PF16551">
    <property type="entry name" value="Quaking_NLS"/>
    <property type="match status" value="1"/>
</dbReference>